<dbReference type="AlphaFoldDB" id="A0AAD7IHZ0"/>
<evidence type="ECO:0000313" key="2">
    <source>
        <dbReference type="Proteomes" id="UP001215598"/>
    </source>
</evidence>
<organism evidence="1 2">
    <name type="scientific">Mycena metata</name>
    <dbReference type="NCBI Taxonomy" id="1033252"/>
    <lineage>
        <taxon>Eukaryota</taxon>
        <taxon>Fungi</taxon>
        <taxon>Dikarya</taxon>
        <taxon>Basidiomycota</taxon>
        <taxon>Agaricomycotina</taxon>
        <taxon>Agaricomycetes</taxon>
        <taxon>Agaricomycetidae</taxon>
        <taxon>Agaricales</taxon>
        <taxon>Marasmiineae</taxon>
        <taxon>Mycenaceae</taxon>
        <taxon>Mycena</taxon>
    </lineage>
</organism>
<protein>
    <recommendedName>
        <fullName evidence="3">F-box domain-containing protein</fullName>
    </recommendedName>
</protein>
<dbReference type="InterPro" id="IPR032675">
    <property type="entry name" value="LRR_dom_sf"/>
</dbReference>
<name>A0AAD7IHZ0_9AGAR</name>
<feature type="non-terminal residue" evidence="1">
    <location>
        <position position="405"/>
    </location>
</feature>
<evidence type="ECO:0000313" key="1">
    <source>
        <dbReference type="EMBL" id="KAJ7743364.1"/>
    </source>
</evidence>
<accession>A0AAD7IHZ0</accession>
<dbReference type="EMBL" id="JARKIB010000091">
    <property type="protein sequence ID" value="KAJ7743364.1"/>
    <property type="molecule type" value="Genomic_DNA"/>
</dbReference>
<dbReference type="Proteomes" id="UP001215598">
    <property type="component" value="Unassembled WGS sequence"/>
</dbReference>
<reference evidence="1" key="1">
    <citation type="submission" date="2023-03" db="EMBL/GenBank/DDBJ databases">
        <title>Massive genome expansion in bonnet fungi (Mycena s.s.) driven by repeated elements and novel gene families across ecological guilds.</title>
        <authorList>
            <consortium name="Lawrence Berkeley National Laboratory"/>
            <person name="Harder C.B."/>
            <person name="Miyauchi S."/>
            <person name="Viragh M."/>
            <person name="Kuo A."/>
            <person name="Thoen E."/>
            <person name="Andreopoulos B."/>
            <person name="Lu D."/>
            <person name="Skrede I."/>
            <person name="Drula E."/>
            <person name="Henrissat B."/>
            <person name="Morin E."/>
            <person name="Kohler A."/>
            <person name="Barry K."/>
            <person name="LaButti K."/>
            <person name="Morin E."/>
            <person name="Salamov A."/>
            <person name="Lipzen A."/>
            <person name="Mereny Z."/>
            <person name="Hegedus B."/>
            <person name="Baldrian P."/>
            <person name="Stursova M."/>
            <person name="Weitz H."/>
            <person name="Taylor A."/>
            <person name="Grigoriev I.V."/>
            <person name="Nagy L.G."/>
            <person name="Martin F."/>
            <person name="Kauserud H."/>
        </authorList>
    </citation>
    <scope>NUCLEOTIDE SEQUENCE</scope>
    <source>
        <strain evidence="1">CBHHK182m</strain>
    </source>
</reference>
<gene>
    <name evidence="1" type="ORF">B0H16DRAFT_1859941</name>
</gene>
<comment type="caution">
    <text evidence="1">The sequence shown here is derived from an EMBL/GenBank/DDBJ whole genome shotgun (WGS) entry which is preliminary data.</text>
</comment>
<sequence>PIRTHHWDRVLCYARRVKTVLVHEPDSHGPWLEAVQLLNISFPNLRSLKWNTKEPLAALFPYIRMSLPPSLRLVTLHLQSSAASQLSVLSYLSTGLPYLANLKYLAFVNIRRPYRVSSSRAFDQQMAAKGTALPPAYAQLASFSSLKCLNVGKLDGCPPLSATDSPSFQSLARLTVWGSTTQLIKNFLQWCERTPVTLLEECRFYCNVPTTGGVVYDLIVALGSDDMLAILSPLSVSFDNGFIAAMSIAWPKIKTLRFRVSSIDTRRGSVALSALSAFALRYPRLEYLQLEFDATTVPHGRHPPSQAPRVRQTQLASLDVMNSAIEAPAIVAHYLSAIFPGLQCIETDRVDGLTDEEEEELRQAGRSTLHTWMKVGKLVPLLAAARSEEETFWMAQAQTPGEAAP</sequence>
<evidence type="ECO:0008006" key="3">
    <source>
        <dbReference type="Google" id="ProtNLM"/>
    </source>
</evidence>
<keyword evidence="2" id="KW-1185">Reference proteome</keyword>
<dbReference type="Gene3D" id="3.80.10.10">
    <property type="entry name" value="Ribonuclease Inhibitor"/>
    <property type="match status" value="1"/>
</dbReference>
<proteinExistence type="predicted"/>